<accession>A0A418Q099</accession>
<comment type="caution">
    <text evidence="3">The sequence shown here is derived from an EMBL/GenBank/DDBJ whole genome shotgun (WGS) entry which is preliminary data.</text>
</comment>
<protein>
    <recommendedName>
        <fullName evidence="5">Circumsporozoite protein</fullName>
    </recommendedName>
</protein>
<evidence type="ECO:0000256" key="2">
    <source>
        <dbReference type="SAM" id="SignalP"/>
    </source>
</evidence>
<dbReference type="EMBL" id="QXTF01000002">
    <property type="protein sequence ID" value="RIX29378.1"/>
    <property type="molecule type" value="Genomic_DNA"/>
</dbReference>
<sequence>MKKLSFAIVGAAALALAACGGKGDDALGDNIEDNYDAAADNLEAMADNTANGAEAAALENQADALEAEGDAKEEAVDEADVNAAAVNAM</sequence>
<keyword evidence="4" id="KW-1185">Reference proteome</keyword>
<keyword evidence="2" id="KW-0732">Signal</keyword>
<dbReference type="PROSITE" id="PS51257">
    <property type="entry name" value="PROKAR_LIPOPROTEIN"/>
    <property type="match status" value="1"/>
</dbReference>
<reference evidence="3 4" key="1">
    <citation type="submission" date="2018-09" db="EMBL/GenBank/DDBJ databases">
        <title>Sphingomonas sp. DAC4.</title>
        <authorList>
            <person name="Seo T."/>
        </authorList>
    </citation>
    <scope>NUCLEOTIDE SEQUENCE [LARGE SCALE GENOMIC DNA]</scope>
    <source>
        <strain evidence="3 4">DAC4</strain>
    </source>
</reference>
<keyword evidence="1" id="KW-0175">Coiled coil</keyword>
<organism evidence="3 4">
    <name type="scientific">Sphingomonas edaphi</name>
    <dbReference type="NCBI Taxonomy" id="2315689"/>
    <lineage>
        <taxon>Bacteria</taxon>
        <taxon>Pseudomonadati</taxon>
        <taxon>Pseudomonadota</taxon>
        <taxon>Alphaproteobacteria</taxon>
        <taxon>Sphingomonadales</taxon>
        <taxon>Sphingomonadaceae</taxon>
        <taxon>Sphingomonas</taxon>
    </lineage>
</organism>
<feature type="coiled-coil region" evidence="1">
    <location>
        <begin position="48"/>
        <end position="82"/>
    </location>
</feature>
<proteinExistence type="predicted"/>
<dbReference type="AlphaFoldDB" id="A0A418Q099"/>
<evidence type="ECO:0008006" key="5">
    <source>
        <dbReference type="Google" id="ProtNLM"/>
    </source>
</evidence>
<evidence type="ECO:0000313" key="4">
    <source>
        <dbReference type="Proteomes" id="UP000285023"/>
    </source>
</evidence>
<evidence type="ECO:0000256" key="1">
    <source>
        <dbReference type="SAM" id="Coils"/>
    </source>
</evidence>
<evidence type="ECO:0000313" key="3">
    <source>
        <dbReference type="EMBL" id="RIX29378.1"/>
    </source>
</evidence>
<feature type="chain" id="PRO_5019496088" description="Circumsporozoite protein" evidence="2">
    <location>
        <begin position="18"/>
        <end position="89"/>
    </location>
</feature>
<feature type="signal peptide" evidence="2">
    <location>
        <begin position="1"/>
        <end position="17"/>
    </location>
</feature>
<dbReference type="RefSeq" id="WP_119533267.1">
    <property type="nucleotide sequence ID" value="NZ_QXTF01000002.1"/>
</dbReference>
<name>A0A418Q099_9SPHN</name>
<dbReference type="Proteomes" id="UP000285023">
    <property type="component" value="Unassembled WGS sequence"/>
</dbReference>
<gene>
    <name evidence="3" type="ORF">D3M59_08795</name>
</gene>